<dbReference type="SUPFAM" id="SSF47090">
    <property type="entry name" value="PGBD-like"/>
    <property type="match status" value="1"/>
</dbReference>
<dbReference type="InterPro" id="IPR052905">
    <property type="entry name" value="LD-transpeptidase_YkuD-like"/>
</dbReference>
<evidence type="ECO:0000259" key="9">
    <source>
        <dbReference type="PROSITE" id="PS52029"/>
    </source>
</evidence>
<feature type="active site" description="Nucleophile" evidence="7">
    <location>
        <position position="423"/>
    </location>
</feature>
<evidence type="ECO:0000256" key="1">
    <source>
        <dbReference type="ARBA" id="ARBA00004752"/>
    </source>
</evidence>
<dbReference type="CDD" id="cd16913">
    <property type="entry name" value="YkuD_like"/>
    <property type="match status" value="1"/>
</dbReference>
<dbReference type="PROSITE" id="PS52029">
    <property type="entry name" value="LD_TPASE"/>
    <property type="match status" value="1"/>
</dbReference>
<keyword evidence="3" id="KW-0808">Transferase</keyword>
<dbReference type="EMBL" id="QKYU01000006">
    <property type="protein sequence ID" value="PZW48147.1"/>
    <property type="molecule type" value="Genomic_DNA"/>
</dbReference>
<evidence type="ECO:0000256" key="7">
    <source>
        <dbReference type="PROSITE-ProRule" id="PRU01373"/>
    </source>
</evidence>
<dbReference type="InterPro" id="IPR036365">
    <property type="entry name" value="PGBD-like_sf"/>
</dbReference>
<dbReference type="GO" id="GO:0004180">
    <property type="term" value="F:carboxypeptidase activity"/>
    <property type="evidence" value="ECO:0007669"/>
    <property type="project" value="UniProtKB-ARBA"/>
</dbReference>
<dbReference type="OrthoDB" id="9778545at2"/>
<keyword evidence="4 7" id="KW-0133">Cell shape</keyword>
<feature type="active site" description="Proton donor/acceptor" evidence="7">
    <location>
        <position position="404"/>
    </location>
</feature>
<dbReference type="Proteomes" id="UP000249688">
    <property type="component" value="Unassembled WGS sequence"/>
</dbReference>
<dbReference type="UniPathway" id="UPA00219"/>
<comment type="similarity">
    <text evidence="2">Belongs to the YkuD family.</text>
</comment>
<sequence>MRRRDALLLLAAAPALAPSIALGQALPSQALPSQALPLQAAASWDAALRLADRVRAMDADGLDPRAYGLPSEAAIATDPQMAYSAIFRAALAGMTDLLHGRVRVPLADRPDLVRNTTAIPLTPWIARLAQSAEPAGVLEQAALATRDMQPLRAALAETRAVAARGGWESIPSGGTLDPGSFDPVRIPLLRARLAAEDPVLAMSMDEGGTYGPNLLEAVRRWQAAQGVEVDGRVGRISLAMLNRPADWRVNQILAAMDMRRAAPVPGPGRRIEVNIPDFRLQMIEAGRVMLEMAVIVGRPDRATPMLNVTMTALQFNPPWGVPMRNAREDVLPKLRRDPAAVAARGFRFFQSIDGQMAEIDPTLVDWSAVNPQRFPYIIRQDAGETSALGRIKFIIPNRDDIYLHDTPDRHYFSRPDRAFSSGCIRLERPLDLVSVALDGTSGWSRERAVRTVESRSTSVVSLHRQIPVRLHYTTVMVENGRVRIRPDIYGLDQAYAARLVPPLPRLAARG</sequence>
<evidence type="ECO:0000256" key="2">
    <source>
        <dbReference type="ARBA" id="ARBA00005992"/>
    </source>
</evidence>
<dbReference type="RefSeq" id="WP_111397546.1">
    <property type="nucleotide sequence ID" value="NZ_QKYU01000006.1"/>
</dbReference>
<dbReference type="PANTHER" id="PTHR41533">
    <property type="entry name" value="L,D-TRANSPEPTIDASE HI_1667-RELATED"/>
    <property type="match status" value="1"/>
</dbReference>
<evidence type="ECO:0000256" key="5">
    <source>
        <dbReference type="ARBA" id="ARBA00022984"/>
    </source>
</evidence>
<dbReference type="Pfam" id="PF03734">
    <property type="entry name" value="YkuD"/>
    <property type="match status" value="1"/>
</dbReference>
<organism evidence="10 11">
    <name type="scientific">Humitalea rosea</name>
    <dbReference type="NCBI Taxonomy" id="990373"/>
    <lineage>
        <taxon>Bacteria</taxon>
        <taxon>Pseudomonadati</taxon>
        <taxon>Pseudomonadota</taxon>
        <taxon>Alphaproteobacteria</taxon>
        <taxon>Acetobacterales</taxon>
        <taxon>Roseomonadaceae</taxon>
        <taxon>Humitalea</taxon>
    </lineage>
</organism>
<dbReference type="InterPro" id="IPR038063">
    <property type="entry name" value="Transpep_catalytic_dom"/>
</dbReference>
<evidence type="ECO:0000313" key="11">
    <source>
        <dbReference type="Proteomes" id="UP000249688"/>
    </source>
</evidence>
<dbReference type="AlphaFoldDB" id="A0A2W7IM58"/>
<accession>A0A2W7IM58</accession>
<feature type="chain" id="PRO_5016104427" evidence="8">
    <location>
        <begin position="24"/>
        <end position="510"/>
    </location>
</feature>
<dbReference type="GO" id="GO:0071555">
    <property type="term" value="P:cell wall organization"/>
    <property type="evidence" value="ECO:0007669"/>
    <property type="project" value="UniProtKB-UniRule"/>
</dbReference>
<keyword evidence="11" id="KW-1185">Reference proteome</keyword>
<dbReference type="GO" id="GO:0009252">
    <property type="term" value="P:peptidoglycan biosynthetic process"/>
    <property type="evidence" value="ECO:0007669"/>
    <property type="project" value="UniProtKB-UniPathway"/>
</dbReference>
<feature type="domain" description="L,D-TPase catalytic" evidence="9">
    <location>
        <begin position="269"/>
        <end position="452"/>
    </location>
</feature>
<evidence type="ECO:0000313" key="10">
    <source>
        <dbReference type="EMBL" id="PZW48147.1"/>
    </source>
</evidence>
<dbReference type="Gene3D" id="1.10.101.10">
    <property type="entry name" value="PGBD-like superfamily/PGBD"/>
    <property type="match status" value="1"/>
</dbReference>
<comment type="caution">
    <text evidence="10">The sequence shown here is derived from an EMBL/GenBank/DDBJ whole genome shotgun (WGS) entry which is preliminary data.</text>
</comment>
<evidence type="ECO:0000256" key="3">
    <source>
        <dbReference type="ARBA" id="ARBA00022679"/>
    </source>
</evidence>
<evidence type="ECO:0000256" key="4">
    <source>
        <dbReference type="ARBA" id="ARBA00022960"/>
    </source>
</evidence>
<comment type="pathway">
    <text evidence="1 7">Cell wall biogenesis; peptidoglycan biosynthesis.</text>
</comment>
<keyword evidence="5 7" id="KW-0573">Peptidoglycan synthesis</keyword>
<dbReference type="Gene3D" id="2.40.440.10">
    <property type="entry name" value="L,D-transpeptidase catalytic domain-like"/>
    <property type="match status" value="1"/>
</dbReference>
<protein>
    <submittedName>
        <fullName evidence="10">Murein L,D-transpeptidase YcbB/YkuD</fullName>
    </submittedName>
</protein>
<dbReference type="GO" id="GO:0016740">
    <property type="term" value="F:transferase activity"/>
    <property type="evidence" value="ECO:0007669"/>
    <property type="project" value="UniProtKB-KW"/>
</dbReference>
<name>A0A2W7IM58_9PROT</name>
<dbReference type="InterPro" id="IPR036366">
    <property type="entry name" value="PGBDSf"/>
</dbReference>
<dbReference type="InterPro" id="IPR005490">
    <property type="entry name" value="LD_TPept_cat_dom"/>
</dbReference>
<proteinExistence type="inferred from homology"/>
<reference evidence="10 11" key="1">
    <citation type="submission" date="2018-06" db="EMBL/GenBank/DDBJ databases">
        <title>Genomic Encyclopedia of Archaeal and Bacterial Type Strains, Phase II (KMG-II): from individual species to whole genera.</title>
        <authorList>
            <person name="Goeker M."/>
        </authorList>
    </citation>
    <scope>NUCLEOTIDE SEQUENCE [LARGE SCALE GENOMIC DNA]</scope>
    <source>
        <strain evidence="10 11">DSM 24525</strain>
    </source>
</reference>
<dbReference type="PANTHER" id="PTHR41533:SF2">
    <property type="entry name" value="BLR7131 PROTEIN"/>
    <property type="match status" value="1"/>
</dbReference>
<evidence type="ECO:0000256" key="8">
    <source>
        <dbReference type="SAM" id="SignalP"/>
    </source>
</evidence>
<dbReference type="InterPro" id="IPR002477">
    <property type="entry name" value="Peptidoglycan-bd-like"/>
</dbReference>
<dbReference type="GO" id="GO:0008360">
    <property type="term" value="P:regulation of cell shape"/>
    <property type="evidence" value="ECO:0007669"/>
    <property type="project" value="UniProtKB-UniRule"/>
</dbReference>
<feature type="signal peptide" evidence="8">
    <location>
        <begin position="1"/>
        <end position="23"/>
    </location>
</feature>
<gene>
    <name evidence="10" type="ORF">C8P66_106151</name>
</gene>
<keyword evidence="8" id="KW-0732">Signal</keyword>
<evidence type="ECO:0000256" key="6">
    <source>
        <dbReference type="ARBA" id="ARBA00023316"/>
    </source>
</evidence>
<dbReference type="SUPFAM" id="SSF141523">
    <property type="entry name" value="L,D-transpeptidase catalytic domain-like"/>
    <property type="match status" value="1"/>
</dbReference>
<keyword evidence="6 7" id="KW-0961">Cell wall biogenesis/degradation</keyword>
<dbReference type="Pfam" id="PF01471">
    <property type="entry name" value="PG_binding_1"/>
    <property type="match status" value="1"/>
</dbReference>